<feature type="signal peptide" evidence="1">
    <location>
        <begin position="1"/>
        <end position="23"/>
    </location>
</feature>
<dbReference type="AlphaFoldDB" id="A0A9X6RNZ5"/>
<name>A0A9X6RNZ5_HYPEX</name>
<organism evidence="2 3">
    <name type="scientific">Hypsibius exemplaris</name>
    <name type="common">Freshwater tardigrade</name>
    <dbReference type="NCBI Taxonomy" id="2072580"/>
    <lineage>
        <taxon>Eukaryota</taxon>
        <taxon>Metazoa</taxon>
        <taxon>Ecdysozoa</taxon>
        <taxon>Tardigrada</taxon>
        <taxon>Eutardigrada</taxon>
        <taxon>Parachela</taxon>
        <taxon>Hypsibioidea</taxon>
        <taxon>Hypsibiidae</taxon>
        <taxon>Hypsibius</taxon>
    </lineage>
</organism>
<comment type="caution">
    <text evidence="2">The sequence shown here is derived from an EMBL/GenBank/DDBJ whole genome shotgun (WGS) entry which is preliminary data.</text>
</comment>
<proteinExistence type="predicted"/>
<keyword evidence="1" id="KW-0732">Signal</keyword>
<evidence type="ECO:0000313" key="3">
    <source>
        <dbReference type="Proteomes" id="UP000192578"/>
    </source>
</evidence>
<keyword evidence="3" id="KW-1185">Reference proteome</keyword>
<dbReference type="Proteomes" id="UP000192578">
    <property type="component" value="Unassembled WGS sequence"/>
</dbReference>
<reference evidence="3" key="1">
    <citation type="submission" date="2017-01" db="EMBL/GenBank/DDBJ databases">
        <title>Comparative genomics of anhydrobiosis in the tardigrade Hypsibius dujardini.</title>
        <authorList>
            <person name="Yoshida Y."/>
            <person name="Koutsovoulos G."/>
            <person name="Laetsch D."/>
            <person name="Stevens L."/>
            <person name="Kumar S."/>
            <person name="Horikawa D."/>
            <person name="Ishino K."/>
            <person name="Komine S."/>
            <person name="Tomita M."/>
            <person name="Blaxter M."/>
            <person name="Arakawa K."/>
        </authorList>
    </citation>
    <scope>NUCLEOTIDE SEQUENCE [LARGE SCALE GENOMIC DNA]</scope>
    <source>
        <strain evidence="3">Z151</strain>
    </source>
</reference>
<evidence type="ECO:0000256" key="1">
    <source>
        <dbReference type="SAM" id="SignalP"/>
    </source>
</evidence>
<evidence type="ECO:0008006" key="4">
    <source>
        <dbReference type="Google" id="ProtNLM"/>
    </source>
</evidence>
<sequence length="92" mass="9273">MVNSSALCVLFMASVCLFSGTNSDNPASASASELSNNGSPAKLTGLSARLAIVPNPFTIPPQGSPHLAAALLDWRTAEVLRTGSSASGGLLD</sequence>
<protein>
    <recommendedName>
        <fullName evidence="4">Secreted protein</fullName>
    </recommendedName>
</protein>
<accession>A0A9X6RNZ5</accession>
<dbReference type="EMBL" id="MTYJ01000414">
    <property type="protein sequence ID" value="OWA54502.1"/>
    <property type="molecule type" value="Genomic_DNA"/>
</dbReference>
<feature type="chain" id="PRO_5040924130" description="Secreted protein" evidence="1">
    <location>
        <begin position="24"/>
        <end position="92"/>
    </location>
</feature>
<evidence type="ECO:0000313" key="2">
    <source>
        <dbReference type="EMBL" id="OWA54502.1"/>
    </source>
</evidence>
<gene>
    <name evidence="2" type="ORF">BV898_18902</name>
</gene>